<dbReference type="InterPro" id="IPR003594">
    <property type="entry name" value="HATPase_dom"/>
</dbReference>
<dbReference type="Proteomes" id="UP000595897">
    <property type="component" value="Chromosome"/>
</dbReference>
<dbReference type="InterPro" id="IPR036890">
    <property type="entry name" value="HATPase_C_sf"/>
</dbReference>
<dbReference type="InterPro" id="IPR005467">
    <property type="entry name" value="His_kinase_dom"/>
</dbReference>
<keyword evidence="8" id="KW-0812">Transmembrane</keyword>
<keyword evidence="12" id="KW-1185">Reference proteome</keyword>
<dbReference type="Pfam" id="PF06580">
    <property type="entry name" value="His_kinase"/>
    <property type="match status" value="1"/>
</dbReference>
<dbReference type="GO" id="GO:0000155">
    <property type="term" value="F:phosphorelay sensor kinase activity"/>
    <property type="evidence" value="ECO:0007669"/>
    <property type="project" value="InterPro"/>
</dbReference>
<sequence>MIKIQGRFSRLKIKYKIILSMYLVIIPILFITSSYMYLKNYKEIVDDMTNVYDNLTHTVEENIDYLQADLMDLTTYLTINSDIRYIISSKKGFLNKPLIWEQSAPTDFVRDMISIKSHIKTLILYPENGVRPFYISRDNSVYNNDINAIHTLEIYKSALTAKGDQVWTRVKKGEKGLFLQNNSDKIIISRVIFDWAKKRRIGYLAIGIDANKYKQICEEVLQKKNEGIIITSQDGTELTRAGKVNEGVLEYLKNNIKKYVANSDTKKNHFEYNNYYIFCSQSEKDSNITWYMIPKINWLSKIQNAKVIPIVFGGSLLIGLWPLSMLASTIISKPLSRLYKSMVKFKQGDFEQQVEVIDYDEIGEVTNCFNQMVIEIKELIDKNYVMVLRERQSELDALQAQINPHFLYNTLDSLYWQALNANSDKLAEDILSLSMLFRLVLNKGESMVPIAREKELIYHYLQIQKMRFDKKLNYVIDFENAILDYKIPKLILQPFVENAIVHGLECTGEHSMIEITGKMEQESIVFVVKDNGIGMTKEQLRDVFEEKEENVYKSQRIGGYAIKNVNERLSIKYGENFNLQIDSSVGVGTTVKIMLPASYE</sequence>
<comment type="subcellular location">
    <subcellularLocation>
        <location evidence="2">Membrane</location>
    </subcellularLocation>
</comment>
<dbReference type="KEGG" id="ahb:bsdtb5_19340"/>
<dbReference type="PROSITE" id="PS50885">
    <property type="entry name" value="HAMP"/>
    <property type="match status" value="1"/>
</dbReference>
<dbReference type="Pfam" id="PF02518">
    <property type="entry name" value="HATPase_c"/>
    <property type="match status" value="1"/>
</dbReference>
<keyword evidence="8" id="KW-0472">Membrane</keyword>
<evidence type="ECO:0000259" key="10">
    <source>
        <dbReference type="PROSITE" id="PS50885"/>
    </source>
</evidence>
<proteinExistence type="predicted"/>
<dbReference type="PANTHER" id="PTHR34220">
    <property type="entry name" value="SENSOR HISTIDINE KINASE YPDA"/>
    <property type="match status" value="1"/>
</dbReference>
<evidence type="ECO:0000259" key="9">
    <source>
        <dbReference type="PROSITE" id="PS50109"/>
    </source>
</evidence>
<dbReference type="InterPro" id="IPR010559">
    <property type="entry name" value="Sig_transdc_His_kin_internal"/>
</dbReference>
<evidence type="ECO:0000256" key="3">
    <source>
        <dbReference type="ARBA" id="ARBA00012438"/>
    </source>
</evidence>
<evidence type="ECO:0000256" key="6">
    <source>
        <dbReference type="ARBA" id="ARBA00022777"/>
    </source>
</evidence>
<accession>A0A7R7EKV3</accession>
<dbReference type="InterPro" id="IPR050640">
    <property type="entry name" value="Bact_2-comp_sensor_kinase"/>
</dbReference>
<evidence type="ECO:0000256" key="8">
    <source>
        <dbReference type="SAM" id="Phobius"/>
    </source>
</evidence>
<dbReference type="Gene3D" id="3.30.565.10">
    <property type="entry name" value="Histidine kinase-like ATPase, C-terminal domain"/>
    <property type="match status" value="1"/>
</dbReference>
<keyword evidence="8" id="KW-1133">Transmembrane helix</keyword>
<evidence type="ECO:0000256" key="2">
    <source>
        <dbReference type="ARBA" id="ARBA00004370"/>
    </source>
</evidence>
<keyword evidence="7" id="KW-0902">Two-component regulatory system</keyword>
<evidence type="ECO:0000256" key="4">
    <source>
        <dbReference type="ARBA" id="ARBA00022553"/>
    </source>
</evidence>
<dbReference type="SMART" id="SM00387">
    <property type="entry name" value="HATPase_c"/>
    <property type="match status" value="1"/>
</dbReference>
<dbReference type="SUPFAM" id="SSF158472">
    <property type="entry name" value="HAMP domain-like"/>
    <property type="match status" value="1"/>
</dbReference>
<dbReference type="Gene3D" id="6.10.340.10">
    <property type="match status" value="1"/>
</dbReference>
<evidence type="ECO:0000256" key="1">
    <source>
        <dbReference type="ARBA" id="ARBA00000085"/>
    </source>
</evidence>
<dbReference type="AlphaFoldDB" id="A0A7R7EKV3"/>
<keyword evidence="5" id="KW-0808">Transferase</keyword>
<evidence type="ECO:0000256" key="7">
    <source>
        <dbReference type="ARBA" id="ARBA00023012"/>
    </source>
</evidence>
<dbReference type="GO" id="GO:0016020">
    <property type="term" value="C:membrane"/>
    <property type="evidence" value="ECO:0007669"/>
    <property type="project" value="UniProtKB-SubCell"/>
</dbReference>
<dbReference type="EMBL" id="AP024169">
    <property type="protein sequence ID" value="BCN30639.1"/>
    <property type="molecule type" value="Genomic_DNA"/>
</dbReference>
<feature type="domain" description="Histidine kinase" evidence="9">
    <location>
        <begin position="491"/>
        <end position="599"/>
    </location>
</feature>
<dbReference type="InterPro" id="IPR003660">
    <property type="entry name" value="HAMP_dom"/>
</dbReference>
<dbReference type="RefSeq" id="WP_271715844.1">
    <property type="nucleotide sequence ID" value="NZ_AP024169.1"/>
</dbReference>
<gene>
    <name evidence="11" type="ORF">bsdtb5_19340</name>
</gene>
<dbReference type="SMART" id="SM00304">
    <property type="entry name" value="HAMP"/>
    <property type="match status" value="1"/>
</dbReference>
<feature type="transmembrane region" description="Helical" evidence="8">
    <location>
        <begin position="21"/>
        <end position="38"/>
    </location>
</feature>
<dbReference type="PANTHER" id="PTHR34220:SF7">
    <property type="entry name" value="SENSOR HISTIDINE KINASE YPDA"/>
    <property type="match status" value="1"/>
</dbReference>
<keyword evidence="6 11" id="KW-0418">Kinase</keyword>
<dbReference type="PROSITE" id="PS50109">
    <property type="entry name" value="HIS_KIN"/>
    <property type="match status" value="1"/>
</dbReference>
<dbReference type="EC" id="2.7.13.3" evidence="3"/>
<keyword evidence="4" id="KW-0597">Phosphoprotein</keyword>
<evidence type="ECO:0000313" key="11">
    <source>
        <dbReference type="EMBL" id="BCN30639.1"/>
    </source>
</evidence>
<feature type="domain" description="HAMP" evidence="10">
    <location>
        <begin position="329"/>
        <end position="381"/>
    </location>
</feature>
<evidence type="ECO:0000256" key="5">
    <source>
        <dbReference type="ARBA" id="ARBA00022679"/>
    </source>
</evidence>
<name>A0A7R7EKV3_9FIRM</name>
<dbReference type="SUPFAM" id="SSF55874">
    <property type="entry name" value="ATPase domain of HSP90 chaperone/DNA topoisomerase II/histidine kinase"/>
    <property type="match status" value="1"/>
</dbReference>
<organism evidence="11 12">
    <name type="scientific">Anaeromicropila herbilytica</name>
    <dbReference type="NCBI Taxonomy" id="2785025"/>
    <lineage>
        <taxon>Bacteria</taxon>
        <taxon>Bacillati</taxon>
        <taxon>Bacillota</taxon>
        <taxon>Clostridia</taxon>
        <taxon>Lachnospirales</taxon>
        <taxon>Lachnospiraceae</taxon>
        <taxon>Anaeromicropila</taxon>
    </lineage>
</organism>
<protein>
    <recommendedName>
        <fullName evidence="3">histidine kinase</fullName>
        <ecNumber evidence="3">2.7.13.3</ecNumber>
    </recommendedName>
</protein>
<evidence type="ECO:0000313" key="12">
    <source>
        <dbReference type="Proteomes" id="UP000595897"/>
    </source>
</evidence>
<comment type="catalytic activity">
    <reaction evidence="1">
        <text>ATP + protein L-histidine = ADP + protein N-phospho-L-histidine.</text>
        <dbReference type="EC" id="2.7.13.3"/>
    </reaction>
</comment>
<dbReference type="CDD" id="cd06225">
    <property type="entry name" value="HAMP"/>
    <property type="match status" value="1"/>
</dbReference>
<reference evidence="11 12" key="1">
    <citation type="submission" date="2020-11" db="EMBL/GenBank/DDBJ databases">
        <title>Draft genome sequencing of a Lachnospiraceae strain isolated from anoxic soil subjected to BSD treatment.</title>
        <authorList>
            <person name="Uek A."/>
            <person name="Tonouchi A."/>
        </authorList>
    </citation>
    <scope>NUCLEOTIDE SEQUENCE [LARGE SCALE GENOMIC DNA]</scope>
    <source>
        <strain evidence="11 12">TB5</strain>
    </source>
</reference>